<feature type="compositionally biased region" description="Basic residues" evidence="1">
    <location>
        <begin position="84"/>
        <end position="94"/>
    </location>
</feature>
<evidence type="ECO:0000256" key="1">
    <source>
        <dbReference type="SAM" id="MobiDB-lite"/>
    </source>
</evidence>
<feature type="compositionally biased region" description="Basic and acidic residues" evidence="1">
    <location>
        <begin position="95"/>
        <end position="107"/>
    </location>
</feature>
<sequence>MSNMIRELKSAGHNLSNEQQVQAVIRSLPASWEYMKIHMTHNESIKFFEDIEHHLVLEDEHRDASKATDQAFLAESAGTSNPKQKNKNKKAWKKKGSDKSNQDDKSQFKKRGKHGAKKIDMAKVESYSCHKMGHFARNCPE</sequence>
<keyword evidence="3" id="KW-1185">Reference proteome</keyword>
<reference evidence="2 3" key="1">
    <citation type="journal article" date="2021" name="bioRxiv">
        <title>Chromosome-scale and haplotype-resolved genome assembly of a tetraploid potato cultivar.</title>
        <authorList>
            <person name="Sun H."/>
            <person name="Jiao W.-B."/>
            <person name="Krause K."/>
            <person name="Campoy J.A."/>
            <person name="Goel M."/>
            <person name="Folz-Donahue K."/>
            <person name="Kukat C."/>
            <person name="Huettel B."/>
            <person name="Schneeberger K."/>
        </authorList>
    </citation>
    <scope>NUCLEOTIDE SEQUENCE [LARGE SCALE GENOMIC DNA]</scope>
    <source>
        <strain evidence="2">SolTubOtavaFocal</strain>
        <tissue evidence="2">Leaves</tissue>
    </source>
</reference>
<dbReference type="InterPro" id="IPR036875">
    <property type="entry name" value="Znf_CCHC_sf"/>
</dbReference>
<evidence type="ECO:0008006" key="4">
    <source>
        <dbReference type="Google" id="ProtNLM"/>
    </source>
</evidence>
<dbReference type="SUPFAM" id="SSF57756">
    <property type="entry name" value="Retrovirus zinc finger-like domains"/>
    <property type="match status" value="1"/>
</dbReference>
<proteinExistence type="predicted"/>
<organism evidence="2 3">
    <name type="scientific">Solanum tuberosum</name>
    <name type="common">Potato</name>
    <dbReference type="NCBI Taxonomy" id="4113"/>
    <lineage>
        <taxon>Eukaryota</taxon>
        <taxon>Viridiplantae</taxon>
        <taxon>Streptophyta</taxon>
        <taxon>Embryophyta</taxon>
        <taxon>Tracheophyta</taxon>
        <taxon>Spermatophyta</taxon>
        <taxon>Magnoliopsida</taxon>
        <taxon>eudicotyledons</taxon>
        <taxon>Gunneridae</taxon>
        <taxon>Pentapetalae</taxon>
        <taxon>asterids</taxon>
        <taxon>lamiids</taxon>
        <taxon>Solanales</taxon>
        <taxon>Solanaceae</taxon>
        <taxon>Solanoideae</taxon>
        <taxon>Solaneae</taxon>
        <taxon>Solanum</taxon>
    </lineage>
</organism>
<evidence type="ECO:0000313" key="2">
    <source>
        <dbReference type="EMBL" id="KAH0781874.1"/>
    </source>
</evidence>
<feature type="region of interest" description="Disordered" evidence="1">
    <location>
        <begin position="62"/>
        <end position="123"/>
    </location>
</feature>
<accession>A0ABQ7WPC8</accession>
<name>A0ABQ7WPC8_SOLTU</name>
<comment type="caution">
    <text evidence="2">The sequence shown here is derived from an EMBL/GenBank/DDBJ whole genome shotgun (WGS) entry which is preliminary data.</text>
</comment>
<dbReference type="Gene3D" id="4.10.60.10">
    <property type="entry name" value="Zinc finger, CCHC-type"/>
    <property type="match status" value="1"/>
</dbReference>
<gene>
    <name evidence="2" type="ORF">KY290_001472</name>
</gene>
<dbReference type="Proteomes" id="UP000826656">
    <property type="component" value="Unassembled WGS sequence"/>
</dbReference>
<dbReference type="Pfam" id="PF14223">
    <property type="entry name" value="Retrotran_gag_2"/>
    <property type="match status" value="1"/>
</dbReference>
<dbReference type="EMBL" id="JAIVGD010000001">
    <property type="protein sequence ID" value="KAH0781874.1"/>
    <property type="molecule type" value="Genomic_DNA"/>
</dbReference>
<evidence type="ECO:0000313" key="3">
    <source>
        <dbReference type="Proteomes" id="UP000826656"/>
    </source>
</evidence>
<protein>
    <recommendedName>
        <fullName evidence="4">CCHC-type domain-containing protein</fullName>
    </recommendedName>
</protein>